<keyword evidence="1" id="KW-1133">Transmembrane helix</keyword>
<feature type="transmembrane region" description="Helical" evidence="1">
    <location>
        <begin position="142"/>
        <end position="167"/>
    </location>
</feature>
<keyword evidence="1" id="KW-0472">Membrane</keyword>
<evidence type="ECO:0008006" key="4">
    <source>
        <dbReference type="Google" id="ProtNLM"/>
    </source>
</evidence>
<organism evidence="2 3">
    <name type="scientific">Nocardioides panacihumi</name>
    <dbReference type="NCBI Taxonomy" id="400774"/>
    <lineage>
        <taxon>Bacteria</taxon>
        <taxon>Bacillati</taxon>
        <taxon>Actinomycetota</taxon>
        <taxon>Actinomycetes</taxon>
        <taxon>Propionibacteriales</taxon>
        <taxon>Nocardioidaceae</taxon>
        <taxon>Nocardioides</taxon>
    </lineage>
</organism>
<protein>
    <recommendedName>
        <fullName evidence="4">DUF2254 domain-containing protein</fullName>
    </recommendedName>
</protein>
<evidence type="ECO:0000256" key="1">
    <source>
        <dbReference type="SAM" id="Phobius"/>
    </source>
</evidence>
<keyword evidence="3" id="KW-1185">Reference proteome</keyword>
<dbReference type="InterPro" id="IPR018723">
    <property type="entry name" value="DUF2254_membrane"/>
</dbReference>
<feature type="transmembrane region" description="Helical" evidence="1">
    <location>
        <begin position="114"/>
        <end position="136"/>
    </location>
</feature>
<gene>
    <name evidence="2" type="ORF">GCM10009798_10490</name>
</gene>
<feature type="transmembrane region" description="Helical" evidence="1">
    <location>
        <begin position="21"/>
        <end position="42"/>
    </location>
</feature>
<name>A0ABP5BZ25_9ACTN</name>
<accession>A0ABP5BZ25</accession>
<feature type="transmembrane region" description="Helical" evidence="1">
    <location>
        <begin position="71"/>
        <end position="93"/>
    </location>
</feature>
<reference evidence="3" key="1">
    <citation type="journal article" date="2019" name="Int. J. Syst. Evol. Microbiol.">
        <title>The Global Catalogue of Microorganisms (GCM) 10K type strain sequencing project: providing services to taxonomists for standard genome sequencing and annotation.</title>
        <authorList>
            <consortium name="The Broad Institute Genomics Platform"/>
            <consortium name="The Broad Institute Genome Sequencing Center for Infectious Disease"/>
            <person name="Wu L."/>
            <person name="Ma J."/>
        </authorList>
    </citation>
    <scope>NUCLEOTIDE SEQUENCE [LARGE SCALE GENOMIC DNA]</scope>
    <source>
        <strain evidence="3">JCM 15309</strain>
    </source>
</reference>
<sequence length="428" mass="46021">MTRRASARTPLRVRVPRALREFVAVPVVVVLVMLGLAALSIVGDQASGPAIEGLRNGLGQMIGKKTASDTLGAVATGLVTVTSITFSVLLLAVQQTASNLSPVVFDQFVRRRANQIYLGLFVGLALYSYVVLAAVQPSTPPVIGAFLATALTVVALACLLFLVYSTIDQMRPDNVMRQLHDRAVAAHDREARLIVRTRRASDSCAPVAAQLRCPTFGYIETVDLDRIVTALGDDPDAEVELHVTVGSEVVTGDLVASIRHFDPAAAETLRDGVAAAVPVSRTPDIDVDPSTAIRDISNIAWTSGSTSKQNPAIAGQALHALRDLATRWLAEGERTGPDPCRVVYRDDDLDTLLEAMYSALVVAHESHQHQQAVRVMETYEAMLALASEPHRRRIVEDLRAMGPLVDQLPASPAVERAWRRLGAAAVEV</sequence>
<dbReference type="EMBL" id="BAAAPB010000001">
    <property type="protein sequence ID" value="GAA1953222.1"/>
    <property type="molecule type" value="Genomic_DNA"/>
</dbReference>
<dbReference type="Pfam" id="PF10011">
    <property type="entry name" value="DUF2254"/>
    <property type="match status" value="1"/>
</dbReference>
<dbReference type="Proteomes" id="UP001500571">
    <property type="component" value="Unassembled WGS sequence"/>
</dbReference>
<proteinExistence type="predicted"/>
<dbReference type="RefSeq" id="WP_344043125.1">
    <property type="nucleotide sequence ID" value="NZ_BAAAPB010000001.1"/>
</dbReference>
<comment type="caution">
    <text evidence="2">The sequence shown here is derived from an EMBL/GenBank/DDBJ whole genome shotgun (WGS) entry which is preliminary data.</text>
</comment>
<evidence type="ECO:0000313" key="2">
    <source>
        <dbReference type="EMBL" id="GAA1953222.1"/>
    </source>
</evidence>
<evidence type="ECO:0000313" key="3">
    <source>
        <dbReference type="Proteomes" id="UP001500571"/>
    </source>
</evidence>
<keyword evidence="1" id="KW-0812">Transmembrane</keyword>